<evidence type="ECO:0000256" key="1">
    <source>
        <dbReference type="SAM" id="MobiDB-lite"/>
    </source>
</evidence>
<gene>
    <name evidence="2" type="ORF">B5M09_001442</name>
</gene>
<comment type="caution">
    <text evidence="2">The sequence shown here is derived from an EMBL/GenBank/DDBJ whole genome shotgun (WGS) entry which is preliminary data.</text>
</comment>
<dbReference type="VEuPathDB" id="FungiDB:H257_15357"/>
<protein>
    <submittedName>
        <fullName evidence="2">Uncharacterized protein</fullName>
    </submittedName>
</protein>
<dbReference type="AlphaFoldDB" id="A0A425CHS9"/>
<organism evidence="2 3">
    <name type="scientific">Aphanomyces astaci</name>
    <name type="common">Crayfish plague agent</name>
    <dbReference type="NCBI Taxonomy" id="112090"/>
    <lineage>
        <taxon>Eukaryota</taxon>
        <taxon>Sar</taxon>
        <taxon>Stramenopiles</taxon>
        <taxon>Oomycota</taxon>
        <taxon>Saprolegniomycetes</taxon>
        <taxon>Saprolegniales</taxon>
        <taxon>Verrucalvaceae</taxon>
        <taxon>Aphanomyces</taxon>
    </lineage>
</organism>
<dbReference type="VEuPathDB" id="FungiDB:H257_15356"/>
<reference evidence="2" key="1">
    <citation type="submission" date="2018-07" db="EMBL/GenBank/DDBJ databases">
        <title>Annotation of Aphanomyces astaci genome assembly.</title>
        <authorList>
            <person name="Studholme D.J."/>
        </authorList>
    </citation>
    <scope>NUCLEOTIDE SEQUENCE [LARGE SCALE GENOMIC DNA]</scope>
    <source>
        <strain evidence="2">Pc</strain>
    </source>
</reference>
<evidence type="ECO:0000313" key="2">
    <source>
        <dbReference type="EMBL" id="RQM16570.1"/>
    </source>
</evidence>
<feature type="compositionally biased region" description="Basic residues" evidence="1">
    <location>
        <begin position="322"/>
        <end position="331"/>
    </location>
</feature>
<keyword evidence="3" id="KW-1185">Reference proteome</keyword>
<dbReference type="Proteomes" id="UP000284702">
    <property type="component" value="Unassembled WGS sequence"/>
</dbReference>
<proteinExistence type="predicted"/>
<sequence>MGGRLSFLRRKRAKQAATVPDAVPTVVEAPPPPPPEVFDSTTFWEALKGILRFRLPQGSDLVPIDKSTLHIHDATKLSDDELDDVKEVSKALGDRLTTKKEDAAMELFTYALSLLAIGNTVAAWCTDVEKEWENVFHMARCEWALGRFDKSIALLDTLQLDANDAMDPSMSNKRLVLADAEALFMRPHGGADMPAATGKVPAVLLRPPAGIDAQHPINALATHGDPSGELTAPAKFWVQHSLYPTLKKACGTKDAPGIRRQNASRVLSELRQARSVVETQLEDFHRGLLDLDAWLTNVSPPVQLVGGDGGGSASTTDEVRERRKKKRRRKVNASSSELPGETAVDLAPSFDVDAMDMGRCIKF</sequence>
<accession>A0A425CHS9</accession>
<name>A0A425CHS9_APHAT</name>
<feature type="region of interest" description="Disordered" evidence="1">
    <location>
        <begin position="302"/>
        <end position="340"/>
    </location>
</feature>
<dbReference type="EMBL" id="MZMZ02005341">
    <property type="protein sequence ID" value="RQM16570.1"/>
    <property type="molecule type" value="Genomic_DNA"/>
</dbReference>
<evidence type="ECO:0000313" key="3">
    <source>
        <dbReference type="Proteomes" id="UP000284702"/>
    </source>
</evidence>